<name>A0A0G1IPM4_9BACT</name>
<reference evidence="1 2" key="1">
    <citation type="journal article" date="2015" name="Nature">
        <title>rRNA introns, odd ribosomes, and small enigmatic genomes across a large radiation of phyla.</title>
        <authorList>
            <person name="Brown C.T."/>
            <person name="Hug L.A."/>
            <person name="Thomas B.C."/>
            <person name="Sharon I."/>
            <person name="Castelle C.J."/>
            <person name="Singh A."/>
            <person name="Wilkins M.J."/>
            <person name="Williams K.H."/>
            <person name="Banfield J.F."/>
        </authorList>
    </citation>
    <scope>NUCLEOTIDE SEQUENCE [LARGE SCALE GENOMIC DNA]</scope>
</reference>
<sequence length="186" mass="21605">MANETELKIGRGSRVSTWRIDPFPFDGEGQLIQSLQTVLPDVLTECHPFLKRAEVEVKFPDDVGDLFFETDGRYSNIGKAFFNEEEGQPLHLEIIISRIELFRNQHKDPRTAPNISALGTILHELFDADRNIKAREMRQRLDIPRDPRGHIDSEWEKISNERALRAVERIYGPHYKFEHGDVLTLR</sequence>
<evidence type="ECO:0000313" key="2">
    <source>
        <dbReference type="Proteomes" id="UP000034521"/>
    </source>
</evidence>
<dbReference type="AlphaFoldDB" id="A0A0G1IPM4"/>
<dbReference type="EMBL" id="LCIQ01000005">
    <property type="protein sequence ID" value="KKT61336.1"/>
    <property type="molecule type" value="Genomic_DNA"/>
</dbReference>
<organism evidence="1 2">
    <name type="scientific">Candidatus Gottesmanbacteria bacterium GW2011_GWA1_44_24b</name>
    <dbReference type="NCBI Taxonomy" id="1618437"/>
    <lineage>
        <taxon>Bacteria</taxon>
        <taxon>Candidatus Gottesmaniibacteriota</taxon>
    </lineage>
</organism>
<gene>
    <name evidence="1" type="ORF">UW52_C0005G0008</name>
</gene>
<dbReference type="Proteomes" id="UP000034521">
    <property type="component" value="Unassembled WGS sequence"/>
</dbReference>
<evidence type="ECO:0000313" key="1">
    <source>
        <dbReference type="EMBL" id="KKT61336.1"/>
    </source>
</evidence>
<comment type="caution">
    <text evidence="1">The sequence shown here is derived from an EMBL/GenBank/DDBJ whole genome shotgun (WGS) entry which is preliminary data.</text>
</comment>
<proteinExistence type="predicted"/>
<protein>
    <submittedName>
        <fullName evidence="1">Uncharacterized protein</fullName>
    </submittedName>
</protein>
<accession>A0A0G1IPM4</accession>